<evidence type="ECO:0000313" key="6">
    <source>
        <dbReference type="Proteomes" id="UP000199158"/>
    </source>
</evidence>
<dbReference type="STRING" id="474960.SAMN05216180_0549"/>
<feature type="binding site" evidence="3">
    <location>
        <position position="124"/>
    </location>
    <ligand>
        <name>a divalent metal cation</name>
        <dbReference type="ChEBI" id="CHEBI:60240"/>
        <label>2</label>
    </ligand>
</feature>
<dbReference type="PIRSF" id="PIRSF016839">
    <property type="entry name" value="PhP"/>
    <property type="match status" value="1"/>
</dbReference>
<feature type="binding site" evidence="3">
    <location>
        <position position="11"/>
    </location>
    <ligand>
        <name>a divalent metal cation</name>
        <dbReference type="ChEBI" id="CHEBI:60240"/>
        <label>1</label>
    </ligand>
</feature>
<dbReference type="PROSITE" id="PS51347">
    <property type="entry name" value="PHOSPHOTRIESTERASE_2"/>
    <property type="match status" value="1"/>
</dbReference>
<sequence>MSLFKNIIYAHEHTTIDLSGIKQDMDCCLDNKTDIIEEFGKLAQLGVSRIIDQTNNGMGRNPNYVREVSEAVGITIAQSTGYYKEPFLPEECYRMDEKQLSSKMVSELTNGIEQSGIRAEFIGEIGTGKDCIQPVEEKIFCAASRAHADTGASICTHTTLGTLGIEQIAIFQKYGVDLQKVVLSHIDLSGDLDYMLRLLDKGVNIAFDTVGKNNYQPDEKRVEWLLELCKRGFSPQIVLSVDITRKSHYKKNGGIGYAYLLESFVPALLDAGCSRQNVENLLVHTPARIYNNPERDVL</sequence>
<feature type="binding site" evidence="3">
    <location>
        <position position="242"/>
    </location>
    <ligand>
        <name>a divalent metal cation</name>
        <dbReference type="ChEBI" id="CHEBI:60240"/>
        <label>1</label>
    </ligand>
</feature>
<evidence type="ECO:0000256" key="1">
    <source>
        <dbReference type="ARBA" id="ARBA00022723"/>
    </source>
</evidence>
<feature type="binding site" evidence="3">
    <location>
        <position position="124"/>
    </location>
    <ligand>
        <name>a divalent metal cation</name>
        <dbReference type="ChEBI" id="CHEBI:60240"/>
        <label>1</label>
    </ligand>
</feature>
<keyword evidence="2" id="KW-0378">Hydrolase</keyword>
<keyword evidence="1 3" id="KW-0479">Metal-binding</keyword>
<dbReference type="AlphaFoldDB" id="A0A1H7ZD86"/>
<dbReference type="Proteomes" id="UP000199158">
    <property type="component" value="Unassembled WGS sequence"/>
</dbReference>
<evidence type="ECO:0000313" key="5">
    <source>
        <dbReference type="EMBL" id="SEM55469.1"/>
    </source>
</evidence>
<evidence type="ECO:0000256" key="4">
    <source>
        <dbReference type="PROSITE-ProRule" id="PRU00679"/>
    </source>
</evidence>
<gene>
    <name evidence="5" type="ORF">SAMN05216180_0549</name>
</gene>
<dbReference type="Pfam" id="PF02126">
    <property type="entry name" value="PTE"/>
    <property type="match status" value="1"/>
</dbReference>
<name>A0A1H7ZD86_9FIRM</name>
<dbReference type="InterPro" id="IPR001559">
    <property type="entry name" value="Phosphotriesterase"/>
</dbReference>
<proteinExistence type="inferred from homology"/>
<dbReference type="OrthoDB" id="105927at2"/>
<dbReference type="PANTHER" id="PTHR10819">
    <property type="entry name" value="PHOSPHOTRIESTERASE-RELATED"/>
    <property type="match status" value="1"/>
</dbReference>
<evidence type="ECO:0000256" key="3">
    <source>
        <dbReference type="PIRSR" id="PIRSR601559-52"/>
    </source>
</evidence>
<feature type="binding site" evidence="3">
    <location>
        <position position="185"/>
    </location>
    <ligand>
        <name>a divalent metal cation</name>
        <dbReference type="ChEBI" id="CHEBI:60240"/>
        <label>2</label>
    </ligand>
</feature>
<comment type="cofactor">
    <cofactor evidence="3">
        <name>a divalent metal cation</name>
        <dbReference type="ChEBI" id="CHEBI:60240"/>
    </cofactor>
    <text evidence="3">Binds 2 divalent metal cations per subunit.</text>
</comment>
<dbReference type="PANTHER" id="PTHR10819:SF3">
    <property type="entry name" value="PHOSPHOTRIESTERASE-RELATED PROTEIN"/>
    <property type="match status" value="1"/>
</dbReference>
<evidence type="ECO:0000256" key="2">
    <source>
        <dbReference type="ARBA" id="ARBA00022801"/>
    </source>
</evidence>
<dbReference type="SUPFAM" id="SSF51556">
    <property type="entry name" value="Metallo-dependent hydrolases"/>
    <property type="match status" value="1"/>
</dbReference>
<dbReference type="RefSeq" id="WP_092751392.1">
    <property type="nucleotide sequence ID" value="NZ_FOCG01000001.1"/>
</dbReference>
<feature type="binding site" evidence="3">
    <location>
        <position position="157"/>
    </location>
    <ligand>
        <name>a divalent metal cation</name>
        <dbReference type="ChEBI" id="CHEBI:60240"/>
        <label>2</label>
    </ligand>
</feature>
<dbReference type="GO" id="GO:0016787">
    <property type="term" value="F:hydrolase activity"/>
    <property type="evidence" value="ECO:0007669"/>
    <property type="project" value="UniProtKB-KW"/>
</dbReference>
<dbReference type="EMBL" id="FOCG01000001">
    <property type="protein sequence ID" value="SEM55469.1"/>
    <property type="molecule type" value="Genomic_DNA"/>
</dbReference>
<comment type="caution">
    <text evidence="4">Lacks conserved residue(s) required for the propagation of feature annotation.</text>
</comment>
<organism evidence="5 6">
    <name type="scientific">Hydrogenoanaerobacterium saccharovorans</name>
    <dbReference type="NCBI Taxonomy" id="474960"/>
    <lineage>
        <taxon>Bacteria</taxon>
        <taxon>Bacillati</taxon>
        <taxon>Bacillota</taxon>
        <taxon>Clostridia</taxon>
        <taxon>Eubacteriales</taxon>
        <taxon>Oscillospiraceae</taxon>
        <taxon>Hydrogenoanaerobacterium</taxon>
    </lineage>
</organism>
<dbReference type="GO" id="GO:0008270">
    <property type="term" value="F:zinc ion binding"/>
    <property type="evidence" value="ECO:0007669"/>
    <property type="project" value="InterPro"/>
</dbReference>
<dbReference type="Gene3D" id="3.20.20.140">
    <property type="entry name" value="Metal-dependent hydrolases"/>
    <property type="match status" value="1"/>
</dbReference>
<reference evidence="5 6" key="1">
    <citation type="submission" date="2016-10" db="EMBL/GenBank/DDBJ databases">
        <authorList>
            <person name="de Groot N.N."/>
        </authorList>
    </citation>
    <scope>NUCLEOTIDE SEQUENCE [LARGE SCALE GENOMIC DNA]</scope>
    <source>
        <strain evidence="5 6">CGMCC 1.5070</strain>
    </source>
</reference>
<comment type="similarity">
    <text evidence="4">Belongs to the metallo-dependent hydrolases superfamily. Phosphotriesterase family.</text>
</comment>
<protein>
    <submittedName>
        <fullName evidence="5">Phosphotriesterase-related protein</fullName>
    </submittedName>
</protein>
<feature type="binding site" evidence="3">
    <location>
        <position position="13"/>
    </location>
    <ligand>
        <name>a divalent metal cation</name>
        <dbReference type="ChEBI" id="CHEBI:60240"/>
        <label>1</label>
    </ligand>
</feature>
<accession>A0A1H7ZD86</accession>
<keyword evidence="6" id="KW-1185">Reference proteome</keyword>
<dbReference type="InterPro" id="IPR032466">
    <property type="entry name" value="Metal_Hydrolase"/>
</dbReference>